<evidence type="ECO:0000313" key="2">
    <source>
        <dbReference type="Proteomes" id="UP000800041"/>
    </source>
</evidence>
<keyword evidence="2" id="KW-1185">Reference proteome</keyword>
<name>A0A6G1GV07_9PEZI</name>
<protein>
    <submittedName>
        <fullName evidence="1">Uncharacterized protein</fullName>
    </submittedName>
</protein>
<accession>A0A6G1GV07</accession>
<proteinExistence type="predicted"/>
<dbReference type="AlphaFoldDB" id="A0A6G1GV07"/>
<gene>
    <name evidence="1" type="ORF">K402DRAFT_140102</name>
</gene>
<dbReference type="EMBL" id="ML977167">
    <property type="protein sequence ID" value="KAF1984610.1"/>
    <property type="molecule type" value="Genomic_DNA"/>
</dbReference>
<evidence type="ECO:0000313" key="1">
    <source>
        <dbReference type="EMBL" id="KAF1984610.1"/>
    </source>
</evidence>
<dbReference type="Proteomes" id="UP000800041">
    <property type="component" value="Unassembled WGS sequence"/>
</dbReference>
<reference evidence="1" key="1">
    <citation type="journal article" date="2020" name="Stud. Mycol.">
        <title>101 Dothideomycetes genomes: a test case for predicting lifestyles and emergence of pathogens.</title>
        <authorList>
            <person name="Haridas S."/>
            <person name="Albert R."/>
            <person name="Binder M."/>
            <person name="Bloem J."/>
            <person name="Labutti K."/>
            <person name="Salamov A."/>
            <person name="Andreopoulos B."/>
            <person name="Baker S."/>
            <person name="Barry K."/>
            <person name="Bills G."/>
            <person name="Bluhm B."/>
            <person name="Cannon C."/>
            <person name="Castanera R."/>
            <person name="Culley D."/>
            <person name="Daum C."/>
            <person name="Ezra D."/>
            <person name="Gonzalez J."/>
            <person name="Henrissat B."/>
            <person name="Kuo A."/>
            <person name="Liang C."/>
            <person name="Lipzen A."/>
            <person name="Lutzoni F."/>
            <person name="Magnuson J."/>
            <person name="Mondo S."/>
            <person name="Nolan M."/>
            <person name="Ohm R."/>
            <person name="Pangilinan J."/>
            <person name="Park H.-J."/>
            <person name="Ramirez L."/>
            <person name="Alfaro M."/>
            <person name="Sun H."/>
            <person name="Tritt A."/>
            <person name="Yoshinaga Y."/>
            <person name="Zwiers L.-H."/>
            <person name="Turgeon B."/>
            <person name="Goodwin S."/>
            <person name="Spatafora J."/>
            <person name="Crous P."/>
            <person name="Grigoriev I."/>
        </authorList>
    </citation>
    <scope>NUCLEOTIDE SEQUENCE</scope>
    <source>
        <strain evidence="1">CBS 113979</strain>
    </source>
</reference>
<organism evidence="1 2">
    <name type="scientific">Aulographum hederae CBS 113979</name>
    <dbReference type="NCBI Taxonomy" id="1176131"/>
    <lineage>
        <taxon>Eukaryota</taxon>
        <taxon>Fungi</taxon>
        <taxon>Dikarya</taxon>
        <taxon>Ascomycota</taxon>
        <taxon>Pezizomycotina</taxon>
        <taxon>Dothideomycetes</taxon>
        <taxon>Pleosporomycetidae</taxon>
        <taxon>Aulographales</taxon>
        <taxon>Aulographaceae</taxon>
    </lineage>
</organism>
<sequence>MDPFCHLRPFRLCCIASSFSRHRHQTRYPQVFQSDRIKARQRLKWESFAGRRVCVLDPIRVRTAAGASFPGRPRIPGLGYSGRVCSIAVVSQAASSRRRVVELLLAVLQMMCALSG</sequence>